<keyword evidence="3" id="KW-1185">Reference proteome</keyword>
<dbReference type="AlphaFoldDB" id="A0A264W3V5"/>
<comment type="caution">
    <text evidence="2">The sequence shown here is derived from an EMBL/GenBank/DDBJ whole genome shotgun (WGS) entry which is preliminary data.</text>
</comment>
<dbReference type="Pfam" id="PF09860">
    <property type="entry name" value="DUF2087"/>
    <property type="match status" value="1"/>
</dbReference>
<gene>
    <name evidence="2" type="ORF">CF394_07225</name>
</gene>
<feature type="domain" description="DUF2087" evidence="1">
    <location>
        <begin position="29"/>
        <end position="94"/>
    </location>
</feature>
<dbReference type="Proteomes" id="UP000217065">
    <property type="component" value="Unassembled WGS sequence"/>
</dbReference>
<evidence type="ECO:0000313" key="3">
    <source>
        <dbReference type="Proteomes" id="UP000217065"/>
    </source>
</evidence>
<proteinExistence type="predicted"/>
<reference evidence="2 3" key="1">
    <citation type="submission" date="2017-07" db="EMBL/GenBank/DDBJ databases">
        <title>Tetzosporium hominis gen.nov. sp.nov.</title>
        <authorList>
            <person name="Tetz G."/>
            <person name="Tetz V."/>
        </authorList>
    </citation>
    <scope>NUCLEOTIDE SEQUENCE [LARGE SCALE GENOMIC DNA]</scope>
    <source>
        <strain evidence="2 3">VT-49</strain>
    </source>
</reference>
<protein>
    <recommendedName>
        <fullName evidence="1">DUF2087 domain-containing protein</fullName>
    </recommendedName>
</protein>
<organism evidence="2 3">
    <name type="scientific">Tetzosporium hominis</name>
    <dbReference type="NCBI Taxonomy" id="2020506"/>
    <lineage>
        <taxon>Bacteria</taxon>
        <taxon>Bacillati</taxon>
        <taxon>Bacillota</taxon>
        <taxon>Bacilli</taxon>
        <taxon>Bacillales</taxon>
        <taxon>Caryophanaceae</taxon>
        <taxon>Tetzosporium</taxon>
    </lineage>
</organism>
<name>A0A264W3V5_9BACL</name>
<dbReference type="RefSeq" id="WP_094942620.1">
    <property type="nucleotide sequence ID" value="NZ_NOKQ01000199.1"/>
</dbReference>
<sequence length="97" mass="11708">MSEKYGITAEEKEKVLDIYFKGDFSNVIEVFPSKEKKKIIILEHIVTRFEQNQTYSESEVNEILKKIYHDYVSIRRYLIENSFFNRSKDGSLYWIKE</sequence>
<dbReference type="OrthoDB" id="9789954at2"/>
<dbReference type="EMBL" id="NOKQ01000199">
    <property type="protein sequence ID" value="OZS78245.1"/>
    <property type="molecule type" value="Genomic_DNA"/>
</dbReference>
<accession>A0A264W3V5</accession>
<dbReference type="InterPro" id="IPR018656">
    <property type="entry name" value="DUF2087"/>
</dbReference>
<evidence type="ECO:0000313" key="2">
    <source>
        <dbReference type="EMBL" id="OZS78245.1"/>
    </source>
</evidence>
<evidence type="ECO:0000259" key="1">
    <source>
        <dbReference type="Pfam" id="PF09860"/>
    </source>
</evidence>